<reference evidence="4" key="1">
    <citation type="submission" date="2016-08" db="EMBL/GenBank/DDBJ databases">
        <authorList>
            <person name="Yan J."/>
        </authorList>
    </citation>
    <scope>NUCLEOTIDE SEQUENCE</scope>
    <source>
        <strain evidence="4">CSS-01s</strain>
    </source>
</reference>
<proteinExistence type="inferred from homology"/>
<sequence>MSIPQRLSPPIEELRQFYVGKDINDVPKPAAILDVAIARRHCQSMLDATRALGVGFRAHVKTHKTTQLALLQAGGTSSPTSSTSEPAHFIASTLPEIQHLVPTLLALRSAGRHPVTILYGIPLPPSHVPRLAALARSLGPGTVAVMLDHPSQLASLALFAELAGFPAGVYVKVDTGYHRAGLPPGALNKGELVERVVGMEAEAEAELWGVYAHSSLSYKDEGAEKAMDNLAGEIKGCLEAVRANAGVLGKRGREKEVVISVGASPQVTSIENFAGREGAEVGSEKLSEALRKVGGERVAGLRTRLELHAGVYSVMDVQQLSTNARTGLGGVEEEVALSVVAEVCSVYNDGERGQPEALVAVGALGLGREPCPFYKGWGVVGSRSYASLDSDRHGRRLIVERISQEHAILAWEASGEDTTQGPPQIPLEVGQTVRIYPNHACITGALYGWYLVVDSSDKLNSSKIVDVWVRASGW</sequence>
<dbReference type="SMART" id="SM01119">
    <property type="entry name" value="D-ser_dehydrat"/>
    <property type="match status" value="1"/>
</dbReference>
<evidence type="ECO:0000313" key="5">
    <source>
        <dbReference type="Proteomes" id="UP000627934"/>
    </source>
</evidence>
<dbReference type="InterPro" id="IPR042208">
    <property type="entry name" value="D-ser_dehydrat-like_sf"/>
</dbReference>
<reference evidence="4" key="2">
    <citation type="journal article" date="2018" name="DNA Res.">
        <title>Comparative genome and transcriptome analyses reveal adaptations to opportunistic infections in woody plant degrading pathogens of Botryosphaeriaceae.</title>
        <authorList>
            <person name="Yan J.Y."/>
            <person name="Zhao W.S."/>
            <person name="Chen Z."/>
            <person name="Xing Q.K."/>
            <person name="Zhang W."/>
            <person name="Chethana K.W.T."/>
            <person name="Xue M.F."/>
            <person name="Xu J.P."/>
            <person name="Phillips A.J.L."/>
            <person name="Wang Y."/>
            <person name="Liu J.H."/>
            <person name="Liu M."/>
            <person name="Zhou Y."/>
            <person name="Jayawardena R.S."/>
            <person name="Manawasinghe I.S."/>
            <person name="Huang J.B."/>
            <person name="Qiao G.H."/>
            <person name="Fu C.Y."/>
            <person name="Guo F.F."/>
            <person name="Dissanayake A.J."/>
            <person name="Peng Y.L."/>
            <person name="Hyde K.D."/>
            <person name="Li X.H."/>
        </authorList>
    </citation>
    <scope>NUCLEOTIDE SEQUENCE</scope>
    <source>
        <strain evidence="4">CSS-01s</strain>
    </source>
</reference>
<dbReference type="InterPro" id="IPR026956">
    <property type="entry name" value="D-ser_dehydrat-like_dom"/>
</dbReference>
<comment type="caution">
    <text evidence="4">The sequence shown here is derived from an EMBL/GenBank/DDBJ whole genome shotgun (WGS) entry which is preliminary data.</text>
</comment>
<gene>
    <name evidence="4" type="ORF">BFW01_g183</name>
</gene>
<evidence type="ECO:0000313" key="4">
    <source>
        <dbReference type="EMBL" id="KAF9630002.1"/>
    </source>
</evidence>
<dbReference type="AlphaFoldDB" id="A0A8H7IRJ6"/>
<dbReference type="PANTHER" id="PTHR28004:SF2">
    <property type="entry name" value="D-SERINE DEHYDRATASE"/>
    <property type="match status" value="1"/>
</dbReference>
<evidence type="ECO:0000259" key="3">
    <source>
        <dbReference type="SMART" id="SM01119"/>
    </source>
</evidence>
<dbReference type="EMBL" id="MDYX01000037">
    <property type="protein sequence ID" value="KAF9630002.1"/>
    <property type="molecule type" value="Genomic_DNA"/>
</dbReference>
<dbReference type="Pfam" id="PF01168">
    <property type="entry name" value="Ala_racemase_N"/>
    <property type="match status" value="1"/>
</dbReference>
<dbReference type="GO" id="GO:0036088">
    <property type="term" value="P:D-serine catabolic process"/>
    <property type="evidence" value="ECO:0007669"/>
    <property type="project" value="TreeGrafter"/>
</dbReference>
<evidence type="ECO:0000256" key="2">
    <source>
        <dbReference type="ARBA" id="ARBA00023239"/>
    </source>
</evidence>
<dbReference type="Proteomes" id="UP000627934">
    <property type="component" value="Unassembled WGS sequence"/>
</dbReference>
<dbReference type="SUPFAM" id="SSF51419">
    <property type="entry name" value="PLP-binding barrel"/>
    <property type="match status" value="1"/>
</dbReference>
<evidence type="ECO:0000256" key="1">
    <source>
        <dbReference type="ARBA" id="ARBA00005323"/>
    </source>
</evidence>
<accession>A0A8H7IRJ6</accession>
<dbReference type="InterPro" id="IPR001608">
    <property type="entry name" value="Ala_racemase_N"/>
</dbReference>
<comment type="similarity">
    <text evidence="1">Belongs to the DSD1 family.</text>
</comment>
<keyword evidence="2" id="KW-0456">Lyase</keyword>
<dbReference type="GO" id="GO:0008721">
    <property type="term" value="F:D-serine ammonia-lyase activity"/>
    <property type="evidence" value="ECO:0007669"/>
    <property type="project" value="TreeGrafter"/>
</dbReference>
<dbReference type="InterPro" id="IPR029066">
    <property type="entry name" value="PLP-binding_barrel"/>
</dbReference>
<name>A0A8H7IRJ6_9PEZI</name>
<dbReference type="Pfam" id="PF14031">
    <property type="entry name" value="D-ser_dehydrat"/>
    <property type="match status" value="1"/>
</dbReference>
<dbReference type="InterPro" id="IPR051466">
    <property type="entry name" value="D-amino_acid_metab_enzyme"/>
</dbReference>
<organism evidence="4 5">
    <name type="scientific">Lasiodiplodia theobromae</name>
    <dbReference type="NCBI Taxonomy" id="45133"/>
    <lineage>
        <taxon>Eukaryota</taxon>
        <taxon>Fungi</taxon>
        <taxon>Dikarya</taxon>
        <taxon>Ascomycota</taxon>
        <taxon>Pezizomycotina</taxon>
        <taxon>Dothideomycetes</taxon>
        <taxon>Dothideomycetes incertae sedis</taxon>
        <taxon>Botryosphaeriales</taxon>
        <taxon>Botryosphaeriaceae</taxon>
        <taxon>Lasiodiplodia</taxon>
    </lineage>
</organism>
<dbReference type="PANTHER" id="PTHR28004">
    <property type="entry name" value="ZGC:162816-RELATED"/>
    <property type="match status" value="1"/>
</dbReference>
<feature type="domain" description="D-serine dehydratase-like" evidence="3">
    <location>
        <begin position="336"/>
        <end position="454"/>
    </location>
</feature>
<dbReference type="Gene3D" id="3.20.20.10">
    <property type="entry name" value="Alanine racemase"/>
    <property type="match status" value="1"/>
</dbReference>
<protein>
    <recommendedName>
        <fullName evidence="3">D-serine dehydratase-like domain-containing protein</fullName>
    </recommendedName>
</protein>
<dbReference type="Gene3D" id="2.40.37.20">
    <property type="entry name" value="D-serine dehydratase-like domain"/>
    <property type="match status" value="1"/>
</dbReference>